<gene>
    <name evidence="2" type="ORF">ACHAW5_005046</name>
</gene>
<feature type="compositionally biased region" description="Low complexity" evidence="1">
    <location>
        <begin position="285"/>
        <end position="310"/>
    </location>
</feature>
<reference evidence="2 3" key="1">
    <citation type="submission" date="2024-10" db="EMBL/GenBank/DDBJ databases">
        <title>Updated reference genomes for cyclostephanoid diatoms.</title>
        <authorList>
            <person name="Roberts W.R."/>
            <person name="Alverson A.J."/>
        </authorList>
    </citation>
    <scope>NUCLEOTIDE SEQUENCE [LARGE SCALE GENOMIC DNA]</scope>
    <source>
        <strain evidence="2 3">AJA276-08</strain>
    </source>
</reference>
<feature type="compositionally biased region" description="Polar residues" evidence="1">
    <location>
        <begin position="441"/>
        <end position="452"/>
    </location>
</feature>
<feature type="region of interest" description="Disordered" evidence="1">
    <location>
        <begin position="272"/>
        <end position="355"/>
    </location>
</feature>
<sequence>MQLETIRGNHSPNSLDGGPPWKRENSYKAAGLSVLSQSASLRSSNSPRSASVGQRSLHRDRPGNSSNETKHQCDIRSGSRRAEVKQNPFEMALKIIEETQGKKLSREYSTGNAPSRTKSRNSSMAPRSARQRPDEKVLPAMSDANHQFHAKSSSGPALHDTPFDDRQPRAFATSNEYNNSLSNFAGPSSFNDISSAPSDCSGRESNVTSARSVPVDPYETPQSTVSPLTPPPMTPLPTLGPTTCSPYERDQEYELSLKNDIAAGNVDWGKYQAKGDDHFKDSRWNNQEQPQQHQNPQQRQRQNHLPPQQLVPASQQGGDNNLRWMNYTVGDGKREEQRSASLGRSGRKSKMFGGSKLGMNEQIKSRSVKKMPFTDHFGDFGYYTGCVNDNGRPDGKGSMKYENGVFYEGTWTDGCQDKQAASQYERIRGGFTGWSGKGQGATKSGGTLPWNTRKNDARDDRAKTFVRGMEWMDFNGDSGRYSGGVNKDELPHGTGIMKYDFGLIAQGHWVNGVLKEGPHDRMISAAASMAAGMSVGGCGRSIGPGMSVGPGAMGYASGTVSVLGGGGMSVAPGMVGSGMSGMSIGPGISVGPMSLGPQLPDQGHGFPMAPMPMMQPPYMQYGGNPIVAAQCNYSAHNLMNGMDGGGGSIYGSPAMGAPVLMQTTVQPHSQMPQKSDKPPISEIKIGK</sequence>
<accession>A0ABD3MK36</accession>
<organism evidence="2 3">
    <name type="scientific">Stephanodiscus triporus</name>
    <dbReference type="NCBI Taxonomy" id="2934178"/>
    <lineage>
        <taxon>Eukaryota</taxon>
        <taxon>Sar</taxon>
        <taxon>Stramenopiles</taxon>
        <taxon>Ochrophyta</taxon>
        <taxon>Bacillariophyta</taxon>
        <taxon>Coscinodiscophyceae</taxon>
        <taxon>Thalassiosirophycidae</taxon>
        <taxon>Stephanodiscales</taxon>
        <taxon>Stephanodiscaceae</taxon>
        <taxon>Stephanodiscus</taxon>
    </lineage>
</organism>
<comment type="caution">
    <text evidence="2">The sequence shown here is derived from an EMBL/GenBank/DDBJ whole genome shotgun (WGS) entry which is preliminary data.</text>
</comment>
<feature type="region of interest" description="Disordered" evidence="1">
    <location>
        <begin position="665"/>
        <end position="687"/>
    </location>
</feature>
<evidence type="ECO:0000313" key="3">
    <source>
        <dbReference type="Proteomes" id="UP001530315"/>
    </source>
</evidence>
<feature type="compositionally biased region" description="Low complexity" evidence="1">
    <location>
        <begin position="33"/>
        <end position="52"/>
    </location>
</feature>
<evidence type="ECO:0000313" key="2">
    <source>
        <dbReference type="EMBL" id="KAL3764404.1"/>
    </source>
</evidence>
<feature type="compositionally biased region" description="Basic and acidic residues" evidence="1">
    <location>
        <begin position="95"/>
        <end position="106"/>
    </location>
</feature>
<feature type="compositionally biased region" description="Basic and acidic residues" evidence="1">
    <location>
        <begin position="57"/>
        <end position="74"/>
    </location>
</feature>
<feature type="compositionally biased region" description="Polar residues" evidence="1">
    <location>
        <begin position="107"/>
        <end position="125"/>
    </location>
</feature>
<feature type="compositionally biased region" description="Low complexity" evidence="1">
    <location>
        <begin position="236"/>
        <end position="246"/>
    </location>
</feature>
<feature type="compositionally biased region" description="Basic and acidic residues" evidence="1">
    <location>
        <begin position="273"/>
        <end position="283"/>
    </location>
</feature>
<dbReference type="Proteomes" id="UP001530315">
    <property type="component" value="Unassembled WGS sequence"/>
</dbReference>
<dbReference type="AlphaFoldDB" id="A0ABD3MK36"/>
<protein>
    <submittedName>
        <fullName evidence="2">Uncharacterized protein</fullName>
    </submittedName>
</protein>
<feature type="compositionally biased region" description="Basic and acidic residues" evidence="1">
    <location>
        <begin position="674"/>
        <end position="687"/>
    </location>
</feature>
<proteinExistence type="predicted"/>
<feature type="region of interest" description="Disordered" evidence="1">
    <location>
        <begin position="432"/>
        <end position="455"/>
    </location>
</feature>
<feature type="compositionally biased region" description="Polar residues" evidence="1">
    <location>
        <begin position="172"/>
        <end position="211"/>
    </location>
</feature>
<evidence type="ECO:0000256" key="1">
    <source>
        <dbReference type="SAM" id="MobiDB-lite"/>
    </source>
</evidence>
<name>A0ABD3MK36_9STRA</name>
<dbReference type="EMBL" id="JALLAZ020001775">
    <property type="protein sequence ID" value="KAL3764404.1"/>
    <property type="molecule type" value="Genomic_DNA"/>
</dbReference>
<feature type="region of interest" description="Disordered" evidence="1">
    <location>
        <begin position="1"/>
        <end position="246"/>
    </location>
</feature>
<keyword evidence="3" id="KW-1185">Reference proteome</keyword>